<protein>
    <submittedName>
        <fullName evidence="2">NUDIX hydrolase</fullName>
    </submittedName>
</protein>
<dbReference type="GO" id="GO:0016787">
    <property type="term" value="F:hydrolase activity"/>
    <property type="evidence" value="ECO:0007669"/>
    <property type="project" value="UniProtKB-KW"/>
</dbReference>
<keyword evidence="3" id="KW-1185">Reference proteome</keyword>
<dbReference type="RefSeq" id="WP_229737181.1">
    <property type="nucleotide sequence ID" value="NZ_BMGL01000005.1"/>
</dbReference>
<evidence type="ECO:0000313" key="3">
    <source>
        <dbReference type="Proteomes" id="UP000599688"/>
    </source>
</evidence>
<dbReference type="CDD" id="cd18873">
    <property type="entry name" value="NUDIX_NadM_like"/>
    <property type="match status" value="1"/>
</dbReference>
<dbReference type="PROSITE" id="PS51462">
    <property type="entry name" value="NUDIX"/>
    <property type="match status" value="1"/>
</dbReference>
<evidence type="ECO:0000259" key="1">
    <source>
        <dbReference type="PROSITE" id="PS51462"/>
    </source>
</evidence>
<dbReference type="PANTHER" id="PTHR43736:SF1">
    <property type="entry name" value="DIHYDRONEOPTERIN TRIPHOSPHATE DIPHOSPHATASE"/>
    <property type="match status" value="1"/>
</dbReference>
<evidence type="ECO:0000313" key="2">
    <source>
        <dbReference type="EMBL" id="GGE10036.1"/>
    </source>
</evidence>
<organism evidence="2 3">
    <name type="scientific">Psychroflexus salis</name>
    <dbReference type="NCBI Taxonomy" id="1526574"/>
    <lineage>
        <taxon>Bacteria</taxon>
        <taxon>Pseudomonadati</taxon>
        <taxon>Bacteroidota</taxon>
        <taxon>Flavobacteriia</taxon>
        <taxon>Flavobacteriales</taxon>
        <taxon>Flavobacteriaceae</taxon>
        <taxon>Psychroflexus</taxon>
    </lineage>
</organism>
<dbReference type="AlphaFoldDB" id="A0A917E6U5"/>
<dbReference type="Proteomes" id="UP000599688">
    <property type="component" value="Unassembled WGS sequence"/>
</dbReference>
<accession>A0A917E6U5</accession>
<sequence length="121" mass="14257">MLLIQRKNEPFKHKWAFPGGFVGVNEKLVKAYQRELKEETNLHIKLNQFEFLNIFDDIHRDPRSRTISIAFTCLINKKVEAVARDDAALAKWFKLDRVNTNDLAFDHSKILDLAKKHHHLH</sequence>
<dbReference type="InterPro" id="IPR015797">
    <property type="entry name" value="NUDIX_hydrolase-like_dom_sf"/>
</dbReference>
<dbReference type="InterPro" id="IPR000086">
    <property type="entry name" value="NUDIX_hydrolase_dom"/>
</dbReference>
<dbReference type="PANTHER" id="PTHR43736">
    <property type="entry name" value="ADP-RIBOSE PYROPHOSPHATASE"/>
    <property type="match status" value="1"/>
</dbReference>
<dbReference type="Pfam" id="PF00293">
    <property type="entry name" value="NUDIX"/>
    <property type="match status" value="1"/>
</dbReference>
<feature type="domain" description="Nudix hydrolase" evidence="1">
    <location>
        <begin position="1"/>
        <end position="115"/>
    </location>
</feature>
<dbReference type="EMBL" id="BMGL01000005">
    <property type="protein sequence ID" value="GGE10036.1"/>
    <property type="molecule type" value="Genomic_DNA"/>
</dbReference>
<dbReference type="Gene3D" id="3.90.79.10">
    <property type="entry name" value="Nucleoside Triphosphate Pyrophosphohydrolase"/>
    <property type="match status" value="1"/>
</dbReference>
<keyword evidence="2" id="KW-0378">Hydrolase</keyword>
<reference evidence="2 3" key="1">
    <citation type="journal article" date="2014" name="Int. J. Syst. Evol. Microbiol.">
        <title>Complete genome sequence of Corynebacterium casei LMG S-19264T (=DSM 44701T), isolated from a smear-ripened cheese.</title>
        <authorList>
            <consortium name="US DOE Joint Genome Institute (JGI-PGF)"/>
            <person name="Walter F."/>
            <person name="Albersmeier A."/>
            <person name="Kalinowski J."/>
            <person name="Ruckert C."/>
        </authorList>
    </citation>
    <scope>NUCLEOTIDE SEQUENCE [LARGE SCALE GENOMIC DNA]</scope>
    <source>
        <strain evidence="2 3">CGMCC 1.12925</strain>
    </source>
</reference>
<proteinExistence type="predicted"/>
<name>A0A917E6U5_9FLAO</name>
<comment type="caution">
    <text evidence="2">The sequence shown here is derived from an EMBL/GenBank/DDBJ whole genome shotgun (WGS) entry which is preliminary data.</text>
</comment>
<gene>
    <name evidence="2" type="ORF">GCM10010831_09430</name>
</gene>
<dbReference type="SUPFAM" id="SSF55811">
    <property type="entry name" value="Nudix"/>
    <property type="match status" value="1"/>
</dbReference>